<dbReference type="SUPFAM" id="SSF69572">
    <property type="entry name" value="Activating enzymes of the ubiquitin-like proteins"/>
    <property type="match status" value="1"/>
</dbReference>
<protein>
    <submittedName>
        <fullName evidence="2">ThiF family adenylyltransferase</fullName>
    </submittedName>
</protein>
<dbReference type="InterPro" id="IPR035985">
    <property type="entry name" value="Ubiquitin-activating_enz"/>
</dbReference>
<sequence length="353" mass="37244">MNRPTLIPGIPRVWRNRHELQLGSDPACAVVLRLPDPRAARVLDLLDGSRPERVVMLEAVQEGVPPDDARAVLDALDAAGLTVPAAALLPPTRSAGRLTGEAAVLALRGSTSRTPASRLRRRQAARVVISGRGRLGAPIAVALAEAGVGHIHPDLPGRVQRSELAGGPLRASDLGKPRGAAVIEALRRSVEGIETQAVRGQPATLVVQLDPDRPVTLVSAAHASRRQPHLAVTIRDGAAVIGPLVPATGGPCLGCLDLHRRDRDSAWPGLPPHTAPEPCTVATLLAATALAVEEVLTFIDDGDPMTAGASIELTTASRQRRRTWPQHPECDCARLRRRAKGLRTFPSESGQAG</sequence>
<comment type="caution">
    <text evidence="2">The sequence shown here is derived from an EMBL/GenBank/DDBJ whole genome shotgun (WGS) entry which is preliminary data.</text>
</comment>
<dbReference type="RefSeq" id="WP_215796123.1">
    <property type="nucleotide sequence ID" value="NZ_JAHKKG010000025.1"/>
</dbReference>
<dbReference type="Pfam" id="PF00899">
    <property type="entry name" value="ThiF"/>
    <property type="match status" value="1"/>
</dbReference>
<keyword evidence="3" id="KW-1185">Reference proteome</keyword>
<evidence type="ECO:0000313" key="2">
    <source>
        <dbReference type="EMBL" id="MBU2670882.1"/>
    </source>
</evidence>
<evidence type="ECO:0000313" key="3">
    <source>
        <dbReference type="Proteomes" id="UP001519654"/>
    </source>
</evidence>
<organism evidence="2 3">
    <name type="scientific">Paractinoplanes bogorensis</name>
    <dbReference type="NCBI Taxonomy" id="1610840"/>
    <lineage>
        <taxon>Bacteria</taxon>
        <taxon>Bacillati</taxon>
        <taxon>Actinomycetota</taxon>
        <taxon>Actinomycetes</taxon>
        <taxon>Micromonosporales</taxon>
        <taxon>Micromonosporaceae</taxon>
        <taxon>Paractinoplanes</taxon>
    </lineage>
</organism>
<keyword evidence="2" id="KW-0808">Transferase</keyword>
<reference evidence="2 3" key="1">
    <citation type="submission" date="2021-06" db="EMBL/GenBank/DDBJ databases">
        <title>Actinoplanes lichenicola sp. nov., and Actinoplanes ovalisporus sp. nov., isolated from lichen in Thailand.</title>
        <authorList>
            <person name="Saeng-In P."/>
            <person name="Kanchanasin P."/>
            <person name="Yuki M."/>
            <person name="Kudo T."/>
            <person name="Ohkuma M."/>
            <person name="Phongsopitanun W."/>
            <person name="Tanasupawat S."/>
        </authorList>
    </citation>
    <scope>NUCLEOTIDE SEQUENCE [LARGE SCALE GENOMIC DNA]</scope>
    <source>
        <strain evidence="2 3">NBRC 110975</strain>
    </source>
</reference>
<name>A0ABS5Z5A8_9ACTN</name>
<dbReference type="Proteomes" id="UP001519654">
    <property type="component" value="Unassembled WGS sequence"/>
</dbReference>
<dbReference type="InterPro" id="IPR000594">
    <property type="entry name" value="ThiF_NAD_FAD-bd"/>
</dbReference>
<proteinExistence type="predicted"/>
<evidence type="ECO:0000259" key="1">
    <source>
        <dbReference type="Pfam" id="PF00899"/>
    </source>
</evidence>
<accession>A0ABS5Z5A8</accession>
<gene>
    <name evidence="2" type="ORF">KOI35_46025</name>
</gene>
<keyword evidence="2" id="KW-0548">Nucleotidyltransferase</keyword>
<dbReference type="Gene3D" id="3.40.50.720">
    <property type="entry name" value="NAD(P)-binding Rossmann-like Domain"/>
    <property type="match status" value="1"/>
</dbReference>
<feature type="domain" description="THIF-type NAD/FAD binding fold" evidence="1">
    <location>
        <begin position="120"/>
        <end position="202"/>
    </location>
</feature>
<dbReference type="GO" id="GO:0016779">
    <property type="term" value="F:nucleotidyltransferase activity"/>
    <property type="evidence" value="ECO:0007669"/>
    <property type="project" value="UniProtKB-KW"/>
</dbReference>
<dbReference type="EMBL" id="JAHKKG010000025">
    <property type="protein sequence ID" value="MBU2670882.1"/>
    <property type="molecule type" value="Genomic_DNA"/>
</dbReference>